<dbReference type="InterPro" id="IPR003439">
    <property type="entry name" value="ABC_transporter-like_ATP-bd"/>
</dbReference>
<keyword evidence="2" id="KW-0813">Transport</keyword>
<dbReference type="Gene3D" id="2.70.50.60">
    <property type="entry name" value="abc- transporter (atp binding component) like domain"/>
    <property type="match status" value="1"/>
</dbReference>
<dbReference type="InterPro" id="IPR050683">
    <property type="entry name" value="Bact_Polysacc_Export_ATP-bd"/>
</dbReference>
<dbReference type="CDD" id="cd10147">
    <property type="entry name" value="Wzt_C-like"/>
    <property type="match status" value="1"/>
</dbReference>
<evidence type="ECO:0000313" key="7">
    <source>
        <dbReference type="Proteomes" id="UP001570071"/>
    </source>
</evidence>
<dbReference type="InterPro" id="IPR003593">
    <property type="entry name" value="AAA+_ATPase"/>
</dbReference>
<evidence type="ECO:0000256" key="2">
    <source>
        <dbReference type="ARBA" id="ARBA00022448"/>
    </source>
</evidence>
<dbReference type="GO" id="GO:0005524">
    <property type="term" value="F:ATP binding"/>
    <property type="evidence" value="ECO:0007669"/>
    <property type="project" value="UniProtKB-KW"/>
</dbReference>
<keyword evidence="7" id="KW-1185">Reference proteome</keyword>
<dbReference type="Proteomes" id="UP001570071">
    <property type="component" value="Unassembled WGS sequence"/>
</dbReference>
<dbReference type="RefSeq" id="WP_372126448.1">
    <property type="nucleotide sequence ID" value="NZ_JBFSSG010000094.1"/>
</dbReference>
<comment type="similarity">
    <text evidence="1">Belongs to the ABC transporter superfamily.</text>
</comment>
<dbReference type="CDD" id="cd03220">
    <property type="entry name" value="ABC_KpsT_Wzt"/>
    <property type="match status" value="1"/>
</dbReference>
<keyword evidence="3" id="KW-0547">Nucleotide-binding</keyword>
<evidence type="ECO:0000313" key="6">
    <source>
        <dbReference type="EMBL" id="MEZ8724094.1"/>
    </source>
</evidence>
<dbReference type="InterPro" id="IPR015860">
    <property type="entry name" value="ABC_transpr_TagH-like"/>
</dbReference>
<sequence length="471" mass="52235">MSFDDNVAIRVDGVSKVFQVYDNPKNRLKQAIYPKVQRALRLGEHKYYNEFSALDNVSFEIRKGETVGIVGRNGSGKSTILQIICGTLSQTTGIVETSGRVAALLELGSGFNPEFTGRENVFMNAAILGLTKEETKSRFDSIVSFADIGNFIDQPVKSYSSGMVVRLAFAVSINVDPEILVIDEALSVGDEKFQRKCFSRLEELKRRGTTILFVSHSGPQVIELCDRAILMDYGEKLIEGNSKEVIGHYQRLLYATEDKSPSIRADIVELSKAKSGDVEELDLYNTSSAVTEIRQANMSDSSRKKESMEDCFDENLKPTSTIAYEPNGAVISAPYIYSKDGRKVNNLIPREKYVYRYRVRFTKSAENVRFGMLIKTLSGLELGGAHTANSFIEAIPAVKKGEAYIVEFAFNCNLTQGVYFMNAGAVGTVDGEETHLHRLLDVQMFRVLPSMENLSTAIVDFGCVPNIVSSQ</sequence>
<evidence type="ECO:0000256" key="3">
    <source>
        <dbReference type="ARBA" id="ARBA00022741"/>
    </source>
</evidence>
<dbReference type="SMART" id="SM00382">
    <property type="entry name" value="AAA"/>
    <property type="match status" value="1"/>
</dbReference>
<dbReference type="SUPFAM" id="SSF52540">
    <property type="entry name" value="P-loop containing nucleoside triphosphate hydrolases"/>
    <property type="match status" value="1"/>
</dbReference>
<evidence type="ECO:0000259" key="5">
    <source>
        <dbReference type="PROSITE" id="PS50893"/>
    </source>
</evidence>
<keyword evidence="4 6" id="KW-0067">ATP-binding</keyword>
<dbReference type="PANTHER" id="PTHR46743">
    <property type="entry name" value="TEICHOIC ACIDS EXPORT ATP-BINDING PROTEIN TAGH"/>
    <property type="match status" value="1"/>
</dbReference>
<protein>
    <submittedName>
        <fullName evidence="6">ABC transporter ATP-binding protein</fullName>
    </submittedName>
</protein>
<dbReference type="Pfam" id="PF14524">
    <property type="entry name" value="Wzt_C"/>
    <property type="match status" value="1"/>
</dbReference>
<proteinExistence type="inferred from homology"/>
<dbReference type="InterPro" id="IPR027417">
    <property type="entry name" value="P-loop_NTPase"/>
</dbReference>
<dbReference type="Gene3D" id="3.40.50.300">
    <property type="entry name" value="P-loop containing nucleotide triphosphate hydrolases"/>
    <property type="match status" value="1"/>
</dbReference>
<dbReference type="PANTHER" id="PTHR46743:SF2">
    <property type="entry name" value="TEICHOIC ACIDS EXPORT ATP-BINDING PROTEIN TAGH"/>
    <property type="match status" value="1"/>
</dbReference>
<dbReference type="EMBL" id="JBFSSG010000094">
    <property type="protein sequence ID" value="MEZ8724094.1"/>
    <property type="molecule type" value="Genomic_DNA"/>
</dbReference>
<dbReference type="InterPro" id="IPR029439">
    <property type="entry name" value="Wzt_C"/>
</dbReference>
<comment type="caution">
    <text evidence="6">The sequence shown here is derived from an EMBL/GenBank/DDBJ whole genome shotgun (WGS) entry which is preliminary data.</text>
</comment>
<evidence type="ECO:0000256" key="4">
    <source>
        <dbReference type="ARBA" id="ARBA00022840"/>
    </source>
</evidence>
<dbReference type="PROSITE" id="PS50893">
    <property type="entry name" value="ABC_TRANSPORTER_2"/>
    <property type="match status" value="1"/>
</dbReference>
<reference evidence="6 7" key="1">
    <citation type="journal article" date="2024" name="ISME J.">
        <title>Tailless and filamentous prophages are predominant in marine Vibrio.</title>
        <authorList>
            <person name="Steensen K."/>
            <person name="Seneca J."/>
            <person name="Bartlau N."/>
            <person name="Yu X.A."/>
            <person name="Hussain F.A."/>
            <person name="Polz M.F."/>
        </authorList>
    </citation>
    <scope>NUCLEOTIDE SEQUENCE [LARGE SCALE GENOMIC DNA]</scope>
    <source>
        <strain evidence="6 7">10N.239.312.F12</strain>
    </source>
</reference>
<feature type="domain" description="ABC transporter" evidence="5">
    <location>
        <begin position="9"/>
        <end position="258"/>
    </location>
</feature>
<gene>
    <name evidence="6" type="ORF">AB6D66_23750</name>
</gene>
<name>A0ABV4N3Y6_9VIBR</name>
<organism evidence="6 7">
    <name type="scientific">Vibrio pomeroyi</name>
    <dbReference type="NCBI Taxonomy" id="198832"/>
    <lineage>
        <taxon>Bacteria</taxon>
        <taxon>Pseudomonadati</taxon>
        <taxon>Pseudomonadota</taxon>
        <taxon>Gammaproteobacteria</taxon>
        <taxon>Vibrionales</taxon>
        <taxon>Vibrionaceae</taxon>
        <taxon>Vibrio</taxon>
    </lineage>
</organism>
<accession>A0ABV4N3Y6</accession>
<evidence type="ECO:0000256" key="1">
    <source>
        <dbReference type="ARBA" id="ARBA00005417"/>
    </source>
</evidence>
<dbReference type="Pfam" id="PF00005">
    <property type="entry name" value="ABC_tran"/>
    <property type="match status" value="1"/>
</dbReference>